<dbReference type="Pfam" id="PF02350">
    <property type="entry name" value="Epimerase_2"/>
    <property type="match status" value="1"/>
</dbReference>
<dbReference type="Gene3D" id="3.40.50.2000">
    <property type="entry name" value="Glycogen Phosphorylase B"/>
    <property type="match status" value="2"/>
</dbReference>
<evidence type="ECO:0000256" key="1">
    <source>
        <dbReference type="ARBA" id="ARBA00023235"/>
    </source>
</evidence>
<evidence type="ECO:0000256" key="2">
    <source>
        <dbReference type="ARBA" id="ARBA00036080"/>
    </source>
</evidence>
<keyword evidence="1 5" id="KW-0413">Isomerase</keyword>
<feature type="domain" description="UDP-N-acetylglucosamine 2-epimerase" evidence="6">
    <location>
        <begin position="19"/>
        <end position="366"/>
    </location>
</feature>
<comment type="catalytic activity">
    <reaction evidence="2">
        <text>UDP-N-acetyl-alpha-D-glucosamine = UDP-N-acetyl-alpha-D-mannosamine</text>
        <dbReference type="Rhea" id="RHEA:17213"/>
        <dbReference type="ChEBI" id="CHEBI:57705"/>
        <dbReference type="ChEBI" id="CHEBI:68623"/>
        <dbReference type="EC" id="5.1.3.14"/>
    </reaction>
</comment>
<dbReference type="NCBIfam" id="TIGR00236">
    <property type="entry name" value="wecB"/>
    <property type="match status" value="1"/>
</dbReference>
<dbReference type="RefSeq" id="WP_280140813.1">
    <property type="nucleotide sequence ID" value="NZ_FNBZ01000005.1"/>
</dbReference>
<sequence length="371" mass="40789">MLVVFGTRPEGIKMMPVVKALRASSALDVRVAVTGQHRSMLDQVLQAFGEKADVDLDLMTPNQSLAQITARVMTRMGEVFETERPAMVLVHGDTTSAMAAATAAFYARVRIGHVEAGLRSHDLRNPWPEEFNRVAIDAIADLLFAPTETAAENLRREYTRPDGILVTGNTGIDAVLQMAKILEADAALGMTLSERYGFLDSDKRLVLVTGHRRESFGEGFERICSGLASIAERDDVEILYPVHLNPNVRRIVSERLGARAGVHLIDPVEYRDIIYLMKRAAIILTDSGGMQEEAPALGKPVLVMRDVTERPEAVATGVARLVGTDPDVIRREVGSLLDDSQEYSRRARPVFPYGDGAAAQRIVERLEMELA</sequence>
<evidence type="ECO:0000256" key="3">
    <source>
        <dbReference type="ARBA" id="ARBA00038209"/>
    </source>
</evidence>
<dbReference type="InterPro" id="IPR029767">
    <property type="entry name" value="WecB-like"/>
</dbReference>
<dbReference type="InterPro" id="IPR003331">
    <property type="entry name" value="UDP_GlcNAc_Epimerase_2_dom"/>
</dbReference>
<dbReference type="PANTHER" id="PTHR43174:SF2">
    <property type="entry name" value="UDP-N-ACETYLGLUCOSAMINE 2-EPIMERASE"/>
    <property type="match status" value="1"/>
</dbReference>
<evidence type="ECO:0000313" key="7">
    <source>
        <dbReference type="EMBL" id="SDG73043.1"/>
    </source>
</evidence>
<evidence type="ECO:0000259" key="6">
    <source>
        <dbReference type="Pfam" id="PF02350"/>
    </source>
</evidence>
<dbReference type="CDD" id="cd03786">
    <property type="entry name" value="GTB_UDP-GlcNAc_2-Epimerase"/>
    <property type="match status" value="1"/>
</dbReference>
<evidence type="ECO:0000256" key="4">
    <source>
        <dbReference type="ARBA" id="ARBA00038858"/>
    </source>
</evidence>
<evidence type="ECO:0000313" key="8">
    <source>
        <dbReference type="Proteomes" id="UP000199468"/>
    </source>
</evidence>
<gene>
    <name evidence="7" type="ORF">SAMN05421844_105108</name>
</gene>
<comment type="caution">
    <text evidence="7">The sequence shown here is derived from an EMBL/GenBank/DDBJ whole genome shotgun (WGS) entry which is preliminary data.</text>
</comment>
<accession>A0ABY0P1Q9</accession>
<dbReference type="Proteomes" id="UP000199468">
    <property type="component" value="Unassembled WGS sequence"/>
</dbReference>
<proteinExistence type="inferred from homology"/>
<keyword evidence="8" id="KW-1185">Reference proteome</keyword>
<dbReference type="SUPFAM" id="SSF53756">
    <property type="entry name" value="UDP-Glycosyltransferase/glycogen phosphorylase"/>
    <property type="match status" value="1"/>
</dbReference>
<organism evidence="7 8">
    <name type="scientific">Bosea robiniae</name>
    <dbReference type="NCBI Taxonomy" id="1036780"/>
    <lineage>
        <taxon>Bacteria</taxon>
        <taxon>Pseudomonadati</taxon>
        <taxon>Pseudomonadota</taxon>
        <taxon>Alphaproteobacteria</taxon>
        <taxon>Hyphomicrobiales</taxon>
        <taxon>Boseaceae</taxon>
        <taxon>Bosea</taxon>
    </lineage>
</organism>
<evidence type="ECO:0000256" key="5">
    <source>
        <dbReference type="RuleBase" id="RU003513"/>
    </source>
</evidence>
<comment type="similarity">
    <text evidence="3 5">Belongs to the UDP-N-acetylglucosamine 2-epimerase family.</text>
</comment>
<dbReference type="EC" id="5.1.3.14" evidence="4"/>
<protein>
    <recommendedName>
        <fullName evidence="4">UDP-N-acetylglucosamine 2-epimerase (non-hydrolyzing)</fullName>
        <ecNumber evidence="4">5.1.3.14</ecNumber>
    </recommendedName>
</protein>
<reference evidence="7 8" key="1">
    <citation type="submission" date="2016-10" db="EMBL/GenBank/DDBJ databases">
        <authorList>
            <person name="Varghese N."/>
            <person name="Submissions S."/>
        </authorList>
    </citation>
    <scope>NUCLEOTIDE SEQUENCE [LARGE SCALE GENOMIC DNA]</scope>
    <source>
        <strain evidence="7 8">DSM 26672</strain>
    </source>
</reference>
<dbReference type="PANTHER" id="PTHR43174">
    <property type="entry name" value="UDP-N-ACETYLGLUCOSAMINE 2-EPIMERASE"/>
    <property type="match status" value="1"/>
</dbReference>
<name>A0ABY0P1Q9_9HYPH</name>
<dbReference type="EMBL" id="FNBZ01000005">
    <property type="protein sequence ID" value="SDG73043.1"/>
    <property type="molecule type" value="Genomic_DNA"/>
</dbReference>